<dbReference type="PANTHER" id="PTHR13136">
    <property type="entry name" value="TESTIS DEVELOPMENT PROTEIN PRTD"/>
    <property type="match status" value="1"/>
</dbReference>
<proteinExistence type="predicted"/>
<dbReference type="InterPro" id="IPR046879">
    <property type="entry name" value="KANL3/Tex30_Abhydrolase"/>
</dbReference>
<evidence type="ECO:0000313" key="3">
    <source>
        <dbReference type="Proteomes" id="UP001140076"/>
    </source>
</evidence>
<evidence type="ECO:0000259" key="1">
    <source>
        <dbReference type="Pfam" id="PF20408"/>
    </source>
</evidence>
<dbReference type="InterPro" id="IPR029058">
    <property type="entry name" value="AB_hydrolase_fold"/>
</dbReference>
<organism evidence="2 3">
    <name type="scientific">Streptomonospora mangrovi</name>
    <dbReference type="NCBI Taxonomy" id="2883123"/>
    <lineage>
        <taxon>Bacteria</taxon>
        <taxon>Bacillati</taxon>
        <taxon>Actinomycetota</taxon>
        <taxon>Actinomycetes</taxon>
        <taxon>Streptosporangiales</taxon>
        <taxon>Nocardiopsidaceae</taxon>
        <taxon>Streptomonospora</taxon>
    </lineage>
</organism>
<dbReference type="PANTHER" id="PTHR13136:SF11">
    <property type="entry name" value="TESTIS-EXPRESSED PROTEIN 30"/>
    <property type="match status" value="1"/>
</dbReference>
<keyword evidence="3" id="KW-1185">Reference proteome</keyword>
<dbReference type="RefSeq" id="WP_270071839.1">
    <property type="nucleotide sequence ID" value="NZ_JAJAQC010000012.1"/>
</dbReference>
<gene>
    <name evidence="2" type="ORF">LG943_09505</name>
</gene>
<name>A0A9X3NIY6_9ACTN</name>
<accession>A0A9X3NIY6</accession>
<dbReference type="Gene3D" id="3.40.50.1820">
    <property type="entry name" value="alpha/beta hydrolase"/>
    <property type="match status" value="1"/>
</dbReference>
<sequence>MEIETPRGPARVELEVPGTGAPRYLLALTHGAGGGVDAPDIAAVSAAAVAQGAAVARITQPYRVAGRRMPGPATGPQDEAWRSVVEQVRARPELAGAPLVLGGRSNGARVACRTAAALEAAAVVALAFPLHPPGKPERSRAGELRGAGVPTLVVNGDRDPFGVPDPADATTLVVREGERHDLAKDVESLAAVVVGWLAERVG</sequence>
<dbReference type="Proteomes" id="UP001140076">
    <property type="component" value="Unassembled WGS sequence"/>
</dbReference>
<dbReference type="InterPro" id="IPR026555">
    <property type="entry name" value="NSL3/Tex30"/>
</dbReference>
<dbReference type="Pfam" id="PF20408">
    <property type="entry name" value="Abhydrolase_11"/>
    <property type="match status" value="1"/>
</dbReference>
<reference evidence="2" key="1">
    <citation type="submission" date="2021-10" db="EMBL/GenBank/DDBJ databases">
        <title>Streptomonospora sp. nov., isolated from mangrove soil.</title>
        <authorList>
            <person name="Chen X."/>
            <person name="Ge X."/>
            <person name="Liu W."/>
        </authorList>
    </citation>
    <scope>NUCLEOTIDE SEQUENCE</scope>
    <source>
        <strain evidence="2">S1-112</strain>
    </source>
</reference>
<keyword evidence="2" id="KW-0378">Hydrolase</keyword>
<evidence type="ECO:0000313" key="2">
    <source>
        <dbReference type="EMBL" id="MDA0564562.1"/>
    </source>
</evidence>
<dbReference type="SUPFAM" id="SSF53474">
    <property type="entry name" value="alpha/beta-Hydrolases"/>
    <property type="match status" value="1"/>
</dbReference>
<dbReference type="AlphaFoldDB" id="A0A9X3NIY6"/>
<feature type="domain" description="KANL3/Tex30 alpha/beta hydrolase-like" evidence="1">
    <location>
        <begin position="25"/>
        <end position="169"/>
    </location>
</feature>
<dbReference type="EMBL" id="JAJAQC010000012">
    <property type="protein sequence ID" value="MDA0564562.1"/>
    <property type="molecule type" value="Genomic_DNA"/>
</dbReference>
<dbReference type="GO" id="GO:0016787">
    <property type="term" value="F:hydrolase activity"/>
    <property type="evidence" value="ECO:0007669"/>
    <property type="project" value="UniProtKB-KW"/>
</dbReference>
<comment type="caution">
    <text evidence="2">The sequence shown here is derived from an EMBL/GenBank/DDBJ whole genome shotgun (WGS) entry which is preliminary data.</text>
</comment>
<protein>
    <submittedName>
        <fullName evidence="2">Alpha/beta hydrolase</fullName>
    </submittedName>
</protein>